<dbReference type="Proteomes" id="UP000030754">
    <property type="component" value="Unassembled WGS sequence"/>
</dbReference>
<reference evidence="1" key="1">
    <citation type="submission" date="2013-10" db="EMBL/GenBank/DDBJ databases">
        <title>Genomic analysis of the causative agents of coccidiosis in chickens.</title>
        <authorList>
            <person name="Reid A.J."/>
            <person name="Blake D."/>
            <person name="Billington K."/>
            <person name="Browne H."/>
            <person name="Dunn M."/>
            <person name="Hung S."/>
            <person name="Kawahara F."/>
            <person name="Miranda-Saavedra D."/>
            <person name="Mourier T."/>
            <person name="Nagra H."/>
            <person name="Otto T.D."/>
            <person name="Rawlings N."/>
            <person name="Sanchez A."/>
            <person name="Sanders M."/>
            <person name="Subramaniam C."/>
            <person name="Tay Y."/>
            <person name="Dear P."/>
            <person name="Doerig C."/>
            <person name="Gruber A."/>
            <person name="Parkinson J."/>
            <person name="Shirley M."/>
            <person name="Wan K.L."/>
            <person name="Berriman M."/>
            <person name="Tomley F."/>
            <person name="Pain A."/>
        </authorList>
    </citation>
    <scope>NUCLEOTIDE SEQUENCE [LARGE SCALE GENOMIC DNA]</scope>
    <source>
        <strain evidence="1">Houghton</strain>
    </source>
</reference>
<accession>U6MQ54</accession>
<organism evidence="1 2">
    <name type="scientific">Eimeria necatrix</name>
    <dbReference type="NCBI Taxonomy" id="51315"/>
    <lineage>
        <taxon>Eukaryota</taxon>
        <taxon>Sar</taxon>
        <taxon>Alveolata</taxon>
        <taxon>Apicomplexa</taxon>
        <taxon>Conoidasida</taxon>
        <taxon>Coccidia</taxon>
        <taxon>Eucoccidiorida</taxon>
        <taxon>Eimeriorina</taxon>
        <taxon>Eimeriidae</taxon>
        <taxon>Eimeria</taxon>
    </lineage>
</organism>
<proteinExistence type="predicted"/>
<evidence type="ECO:0000313" key="2">
    <source>
        <dbReference type="Proteomes" id="UP000030754"/>
    </source>
</evidence>
<gene>
    <name evidence="1" type="ORF">ENH_00015220</name>
</gene>
<dbReference type="EMBL" id="HG723437">
    <property type="protein sequence ID" value="CDJ66136.1"/>
    <property type="molecule type" value="Genomic_DNA"/>
</dbReference>
<dbReference type="AlphaFoldDB" id="U6MQ54"/>
<dbReference type="VEuPathDB" id="ToxoDB:ENH_00015220"/>
<dbReference type="RefSeq" id="XP_013434603.1">
    <property type="nucleotide sequence ID" value="XM_013579149.1"/>
</dbReference>
<evidence type="ECO:0000313" key="1">
    <source>
        <dbReference type="EMBL" id="CDJ66136.1"/>
    </source>
</evidence>
<dbReference type="GeneID" id="25471702"/>
<name>U6MQ54_9EIME</name>
<sequence length="156" mass="17056">MVENAMRWTAAQLQDVARLGGRNAANNFTGIMKLSTEHGCDNFRGSREFAAVERRFSAVMSTGVDFNVSGVDGVTASWFGLSSGEFLVEIFVAKPTIMTVSGEILLRVFTIQKIAELCRAFGTATKSENNMNQARFVVNAVKARFVVNAVKPVRVK</sequence>
<protein>
    <submittedName>
        <fullName evidence="1">Uncharacterized protein</fullName>
    </submittedName>
</protein>
<reference evidence="1" key="2">
    <citation type="submission" date="2013-10" db="EMBL/GenBank/DDBJ databases">
        <authorList>
            <person name="Aslett M."/>
        </authorList>
    </citation>
    <scope>NUCLEOTIDE SEQUENCE [LARGE SCALE GENOMIC DNA]</scope>
    <source>
        <strain evidence="1">Houghton</strain>
    </source>
</reference>
<keyword evidence="2" id="KW-1185">Reference proteome</keyword>